<evidence type="ECO:0000256" key="2">
    <source>
        <dbReference type="SAM" id="SignalP"/>
    </source>
</evidence>
<comment type="caution">
    <text evidence="3">The sequence shown here is derived from an EMBL/GenBank/DDBJ whole genome shotgun (WGS) entry which is preliminary data.</text>
</comment>
<dbReference type="eggNOG" id="ENOG5030BJH">
    <property type="taxonomic scope" value="Bacteria"/>
</dbReference>
<dbReference type="PROSITE" id="PS51257">
    <property type="entry name" value="PROKAR_LIPOPROTEIN"/>
    <property type="match status" value="1"/>
</dbReference>
<organism evidence="3 4">
    <name type="scientific">Lactobacillus amylolyticus DSM 11664</name>
    <dbReference type="NCBI Taxonomy" id="585524"/>
    <lineage>
        <taxon>Bacteria</taxon>
        <taxon>Bacillati</taxon>
        <taxon>Bacillota</taxon>
        <taxon>Bacilli</taxon>
        <taxon>Lactobacillales</taxon>
        <taxon>Lactobacillaceae</taxon>
        <taxon>Lactobacillus</taxon>
    </lineage>
</organism>
<evidence type="ECO:0000313" key="4">
    <source>
        <dbReference type="Proteomes" id="UP000004069"/>
    </source>
</evidence>
<dbReference type="PATRIC" id="fig|585524.9.peg.421"/>
<proteinExistence type="predicted"/>
<protein>
    <recommendedName>
        <fullName evidence="5">Lipoprotein</fullName>
    </recommendedName>
</protein>
<evidence type="ECO:0008006" key="5">
    <source>
        <dbReference type="Google" id="ProtNLM"/>
    </source>
</evidence>
<dbReference type="Proteomes" id="UP000004069">
    <property type="component" value="Unassembled WGS sequence"/>
</dbReference>
<evidence type="ECO:0000256" key="1">
    <source>
        <dbReference type="SAM" id="MobiDB-lite"/>
    </source>
</evidence>
<dbReference type="OrthoDB" id="9999803at2"/>
<name>D4YRR6_9LACO</name>
<dbReference type="EMBL" id="ADNY01000010">
    <property type="protein sequence ID" value="EFG56146.1"/>
    <property type="molecule type" value="Genomic_DNA"/>
</dbReference>
<dbReference type="RefSeq" id="WP_006351348.1">
    <property type="nucleotide sequence ID" value="NZ_ADNY01000010.1"/>
</dbReference>
<sequence>MKKNKWILGAGIGTLALAACAVVKGVLDKHKDEGLNDQEVPSIEAGDETEDRGVAPVEDVSAQNDDEVKNLKADAINHGYQPIKY</sequence>
<dbReference type="AlphaFoldDB" id="D4YRR6"/>
<keyword evidence="2" id="KW-0732">Signal</keyword>
<keyword evidence="4" id="KW-1185">Reference proteome</keyword>
<feature type="chain" id="PRO_5039161489" description="Lipoprotein" evidence="2">
    <location>
        <begin position="22"/>
        <end position="85"/>
    </location>
</feature>
<gene>
    <name evidence="3" type="ORF">HMPREF0493_0194</name>
</gene>
<feature type="region of interest" description="Disordered" evidence="1">
    <location>
        <begin position="31"/>
        <end position="64"/>
    </location>
</feature>
<evidence type="ECO:0000313" key="3">
    <source>
        <dbReference type="EMBL" id="EFG56146.1"/>
    </source>
</evidence>
<feature type="signal peptide" evidence="2">
    <location>
        <begin position="1"/>
        <end position="21"/>
    </location>
</feature>
<accession>D4YRR6</accession>
<reference evidence="3 4" key="1">
    <citation type="submission" date="2010-04" db="EMBL/GenBank/DDBJ databases">
        <authorList>
            <person name="Muzny D."/>
            <person name="Qin X."/>
            <person name="Deng J."/>
            <person name="Jiang H."/>
            <person name="Liu Y."/>
            <person name="Qu J."/>
            <person name="Song X.-Z."/>
            <person name="Zhang L."/>
            <person name="Thornton R."/>
            <person name="Coyle M."/>
            <person name="Francisco L."/>
            <person name="Jackson L."/>
            <person name="Javaid M."/>
            <person name="Korchina V."/>
            <person name="Kovar C."/>
            <person name="Mata R."/>
            <person name="Mathew T."/>
            <person name="Ngo R."/>
            <person name="Nguyen L."/>
            <person name="Nguyen N."/>
            <person name="Okwuonu G."/>
            <person name="Ongeri F."/>
            <person name="Pham C."/>
            <person name="Simmons D."/>
            <person name="Wilczek-Boney K."/>
            <person name="Hale W."/>
            <person name="Jakkamsetti A."/>
            <person name="Pham P."/>
            <person name="Ruth R."/>
            <person name="San Lucas F."/>
            <person name="Warren J."/>
            <person name="Zhang J."/>
            <person name="Zhao Z."/>
            <person name="Zhou C."/>
            <person name="Zhu D."/>
            <person name="Lee S."/>
            <person name="Bess C."/>
            <person name="Blankenburg K."/>
            <person name="Forbes L."/>
            <person name="Fu Q."/>
            <person name="Gubbala S."/>
            <person name="Hirani K."/>
            <person name="Jayaseelan J.C."/>
            <person name="Lara F."/>
            <person name="Munidasa M."/>
            <person name="Palculict T."/>
            <person name="Patil S."/>
            <person name="Pu L.-L."/>
            <person name="Saada N."/>
            <person name="Tang L."/>
            <person name="Weissenberger G."/>
            <person name="Zhu Y."/>
            <person name="Hemphill L."/>
            <person name="Shang Y."/>
            <person name="Youmans B."/>
            <person name="Ayvaz T."/>
            <person name="Ross M."/>
            <person name="Santibanez J."/>
            <person name="Aqrawi P."/>
            <person name="Gross S."/>
            <person name="Joshi V."/>
            <person name="Fowler G."/>
            <person name="Nazareth L."/>
            <person name="Reid J."/>
            <person name="Worley K."/>
            <person name="Petrosino J."/>
            <person name="Highlander S."/>
            <person name="Gibbs R."/>
        </authorList>
    </citation>
    <scope>NUCLEOTIDE SEQUENCE [LARGE SCALE GENOMIC DNA]</scope>
    <source>
        <strain evidence="3 4">DSM 11664</strain>
    </source>
</reference>